<dbReference type="Proteomes" id="UP000317778">
    <property type="component" value="Unassembled WGS sequence"/>
</dbReference>
<name>A0A532VAM8_UNCT6</name>
<evidence type="ECO:0000259" key="2">
    <source>
        <dbReference type="Pfam" id="PF14257"/>
    </source>
</evidence>
<feature type="domain" description="DUF4349" evidence="2">
    <location>
        <begin position="72"/>
        <end position="273"/>
    </location>
</feature>
<feature type="transmembrane region" description="Helical" evidence="1">
    <location>
        <begin position="254"/>
        <end position="284"/>
    </location>
</feature>
<proteinExistence type="predicted"/>
<keyword evidence="1" id="KW-1133">Transmembrane helix</keyword>
<comment type="caution">
    <text evidence="3">The sequence shown here is derived from an EMBL/GenBank/DDBJ whole genome shotgun (WGS) entry which is preliminary data.</text>
</comment>
<evidence type="ECO:0000313" key="4">
    <source>
        <dbReference type="Proteomes" id="UP000317778"/>
    </source>
</evidence>
<evidence type="ECO:0000313" key="3">
    <source>
        <dbReference type="EMBL" id="TKJ44027.1"/>
    </source>
</evidence>
<gene>
    <name evidence="3" type="ORF">CEE36_02600</name>
</gene>
<protein>
    <recommendedName>
        <fullName evidence="2">DUF4349 domain-containing protein</fullName>
    </recommendedName>
</protein>
<dbReference type="InterPro" id="IPR025645">
    <property type="entry name" value="DUF4349"/>
</dbReference>
<evidence type="ECO:0000256" key="1">
    <source>
        <dbReference type="SAM" id="Phobius"/>
    </source>
</evidence>
<accession>A0A532VAM8</accession>
<dbReference type="AlphaFoldDB" id="A0A532VAM8"/>
<organism evidence="3 4">
    <name type="scientific">candidate division TA06 bacterium B3_TA06</name>
    <dbReference type="NCBI Taxonomy" id="2012487"/>
    <lineage>
        <taxon>Bacteria</taxon>
        <taxon>Bacteria division TA06</taxon>
    </lineage>
</organism>
<reference evidence="3 4" key="1">
    <citation type="submission" date="2017-06" db="EMBL/GenBank/DDBJ databases">
        <title>Novel microbial phyla capable of carbon fixation and sulfur reduction in deep-sea sediments.</title>
        <authorList>
            <person name="Huang J."/>
            <person name="Baker B."/>
            <person name="Wang Y."/>
        </authorList>
    </citation>
    <scope>NUCLEOTIDE SEQUENCE [LARGE SCALE GENOMIC DNA]</scope>
    <source>
        <strain evidence="3">B3_TA06</strain>
    </source>
</reference>
<keyword evidence="1" id="KW-0472">Membrane</keyword>
<sequence length="294" mass="32571">MKRWISFLVVLLALGGLLGCRGKGSAEPKYDEGAPMTLSRGDVSFQSKAASGAQMAEMAGGKADILSLPSTRMIIKRASLSIRVKDVDAAYTRAVQLTEESGGYVQSSTISETEGARAELTVKVAPGGFIHLISAFEELGVVQRKQISGQDVTEEYYDLEAQLQTQLELRKRLFGHLNRARNVEEIIKVEHELQRVDGNVNRIKGRIKYLETMAAESTINLTLCSKVTPRRVPSRYWSNVWRGVVNTTRVLVKILVGILLVLVILVVPLALIGWGIERVVVCIIRKRKRDKAKN</sequence>
<keyword evidence="1" id="KW-0812">Transmembrane</keyword>
<dbReference type="EMBL" id="NJBO01000002">
    <property type="protein sequence ID" value="TKJ44027.1"/>
    <property type="molecule type" value="Genomic_DNA"/>
</dbReference>
<dbReference type="Pfam" id="PF14257">
    <property type="entry name" value="DUF4349"/>
    <property type="match status" value="1"/>
</dbReference>
<dbReference type="PROSITE" id="PS51257">
    <property type="entry name" value="PROKAR_LIPOPROTEIN"/>
    <property type="match status" value="1"/>
</dbReference>